<evidence type="ECO:0000259" key="4">
    <source>
        <dbReference type="PROSITE" id="PS50102"/>
    </source>
</evidence>
<dbReference type="Pfam" id="PF04059">
    <property type="entry name" value="RRM_2"/>
    <property type="match status" value="1"/>
</dbReference>
<gene>
    <name evidence="5" type="ORF">Sste5346_002881</name>
</gene>
<dbReference type="InterPro" id="IPR000504">
    <property type="entry name" value="RRM_dom"/>
</dbReference>
<organism evidence="5 6">
    <name type="scientific">Sporothrix stenoceras</name>
    <dbReference type="NCBI Taxonomy" id="5173"/>
    <lineage>
        <taxon>Eukaryota</taxon>
        <taxon>Fungi</taxon>
        <taxon>Dikarya</taxon>
        <taxon>Ascomycota</taxon>
        <taxon>Pezizomycotina</taxon>
        <taxon>Sordariomycetes</taxon>
        <taxon>Sordariomycetidae</taxon>
        <taxon>Ophiostomatales</taxon>
        <taxon>Ophiostomataceae</taxon>
        <taxon>Sporothrix</taxon>
    </lineage>
</organism>
<feature type="compositionally biased region" description="Polar residues" evidence="3">
    <location>
        <begin position="1"/>
        <end position="17"/>
    </location>
</feature>
<feature type="compositionally biased region" description="Polar residues" evidence="3">
    <location>
        <begin position="45"/>
        <end position="57"/>
    </location>
</feature>
<dbReference type="Proteomes" id="UP001583186">
    <property type="component" value="Unassembled WGS sequence"/>
</dbReference>
<comment type="caution">
    <text evidence="5">The sequence shown here is derived from an EMBL/GenBank/DDBJ whole genome shotgun (WGS) entry which is preliminary data.</text>
</comment>
<evidence type="ECO:0000313" key="5">
    <source>
        <dbReference type="EMBL" id="KAL1899482.1"/>
    </source>
</evidence>
<feature type="region of interest" description="Disordered" evidence="3">
    <location>
        <begin position="1"/>
        <end position="94"/>
    </location>
</feature>
<evidence type="ECO:0000256" key="3">
    <source>
        <dbReference type="SAM" id="MobiDB-lite"/>
    </source>
</evidence>
<evidence type="ECO:0000313" key="6">
    <source>
        <dbReference type="Proteomes" id="UP001583186"/>
    </source>
</evidence>
<protein>
    <recommendedName>
        <fullName evidence="4">RRM domain-containing protein</fullName>
    </recommendedName>
</protein>
<feature type="domain" description="RRM" evidence="4">
    <location>
        <begin position="546"/>
        <end position="630"/>
    </location>
</feature>
<name>A0ABR3ZGQ5_9PEZI</name>
<dbReference type="InterPro" id="IPR035979">
    <property type="entry name" value="RBD_domain_sf"/>
</dbReference>
<keyword evidence="6" id="KW-1185">Reference proteome</keyword>
<dbReference type="PANTHER" id="PTHR23189">
    <property type="entry name" value="RNA RECOGNITION MOTIF-CONTAINING"/>
    <property type="match status" value="1"/>
</dbReference>
<proteinExistence type="predicted"/>
<sequence>MATGSSTMSQFRDQFPQSSPGSVSGGGADAANVTGTPSRLVAFSPNANSVKSASKLIQTPDRDDGLVFSPTHSSGGGFRTASMSADKDPFVTPSSKAKMKTNQQLSANAASFRPFYDSLSSDDSGENQPPVPEGQDLHVLPGQISNSLSTDIFMSRCIEYSRSTKPSPAEIDEFIGRLASLTRPGLGHKTVYTRNSKVYAHYNNIRDAIVCHRNVNLCGPGWSAMFLSPPDFMQLAMPGDMFAAANEGQLDMLAVLLHNAPMDLSQVEPHVLKLLQAEGDVFAFQKDPRTEEGAVKAIIEYADASLAMNVASKLNGVMIDGLHIRLNFYQPDGHTGRAAPPNDGVTTPMPTPGRFPPPDNNVAGFQNQKGMQPQKMAMQLAPNSMVPARHQPTPPSSGIGGPPQQQVALVPMVVRNPYATGGPIILDPYNGPGPGMGGMGGMGAMGPMGSMGPMGPMGAMGGMGGMAGMGAMAGAPIVFPPGTPMSTIVGHQGYDGGGGQRPGAMGRYGNRRGGAMRMDRSMQYGPNGHHNQVDVKRIRDGVDVRTTIMLRNIPNKVDQRMLKAIIDESSWGKYDFMYLRIDFANDCNVGYAFINFADPLDIIDFANARDNQRWNCFRSDKIAEISYATIQGRDCLVQKFRNSSVMLESPHYRPKLYYTISGPNPELASREEEFPGPDNPSKMKRSCENAEHVGLFTPHLSQYYRDEQRRRRSQFDRGTRMAALEEFDYDNTNIHRVYVPN</sequence>
<dbReference type="SUPFAM" id="SSF54928">
    <property type="entry name" value="RNA-binding domain, RBD"/>
    <property type="match status" value="2"/>
</dbReference>
<dbReference type="InterPro" id="IPR007201">
    <property type="entry name" value="Mei2-like_Rrm_C"/>
</dbReference>
<evidence type="ECO:0000256" key="1">
    <source>
        <dbReference type="ARBA" id="ARBA00022884"/>
    </source>
</evidence>
<reference evidence="5 6" key="1">
    <citation type="journal article" date="2024" name="IMA Fungus">
        <title>IMA Genome - F19 : A genome assembly and annotation guide to empower mycologists, including annotated draft genome sequences of Ceratocystis pirilliformis, Diaporthe australafricana, Fusarium ophioides, Paecilomyces lecythidis, and Sporothrix stenoceras.</title>
        <authorList>
            <person name="Aylward J."/>
            <person name="Wilson A.M."/>
            <person name="Visagie C.M."/>
            <person name="Spraker J."/>
            <person name="Barnes I."/>
            <person name="Buitendag C."/>
            <person name="Ceriani C."/>
            <person name="Del Mar Angel L."/>
            <person name="du Plessis D."/>
            <person name="Fuchs T."/>
            <person name="Gasser K."/>
            <person name="Kramer D."/>
            <person name="Li W."/>
            <person name="Munsamy K."/>
            <person name="Piso A."/>
            <person name="Price J.L."/>
            <person name="Sonnekus B."/>
            <person name="Thomas C."/>
            <person name="van der Nest A."/>
            <person name="van Dijk A."/>
            <person name="van Heerden A."/>
            <person name="van Vuuren N."/>
            <person name="Yilmaz N."/>
            <person name="Duong T.A."/>
            <person name="van der Merwe N.A."/>
            <person name="Wingfield M.J."/>
            <person name="Wingfield B.D."/>
        </authorList>
    </citation>
    <scope>NUCLEOTIDE SEQUENCE [LARGE SCALE GENOMIC DNA]</scope>
    <source>
        <strain evidence="5 6">CMW 5346</strain>
    </source>
</reference>
<evidence type="ECO:0000256" key="2">
    <source>
        <dbReference type="PROSITE-ProRule" id="PRU00176"/>
    </source>
</evidence>
<feature type="region of interest" description="Disordered" evidence="3">
    <location>
        <begin position="116"/>
        <end position="137"/>
    </location>
</feature>
<dbReference type="CDD" id="cd12532">
    <property type="entry name" value="RRM3_MEI2_fungi"/>
    <property type="match status" value="1"/>
</dbReference>
<accession>A0ABR3ZGQ5</accession>
<keyword evidence="1 2" id="KW-0694">RNA-binding</keyword>
<dbReference type="EMBL" id="JAWCUI010000012">
    <property type="protein sequence ID" value="KAL1899482.1"/>
    <property type="molecule type" value="Genomic_DNA"/>
</dbReference>
<dbReference type="PROSITE" id="PS50102">
    <property type="entry name" value="RRM"/>
    <property type="match status" value="1"/>
</dbReference>
<dbReference type="InterPro" id="IPR034862">
    <property type="entry name" value="Fungal_Mei2-like_RRM3"/>
</dbReference>